<dbReference type="GO" id="GO:0016757">
    <property type="term" value="F:glycosyltransferase activity"/>
    <property type="evidence" value="ECO:0007669"/>
    <property type="project" value="InterPro"/>
</dbReference>
<evidence type="ECO:0000313" key="4">
    <source>
        <dbReference type="RefSeq" id="WP_169732476.1"/>
    </source>
</evidence>
<dbReference type="AlphaFoldDB" id="A0A8B6XCB4"/>
<dbReference type="InterPro" id="IPR001296">
    <property type="entry name" value="Glyco_trans_1"/>
</dbReference>
<dbReference type="RefSeq" id="WP_169732476.1">
    <property type="nucleotide sequence ID" value="NZ_AXWS01000007.1"/>
</dbReference>
<dbReference type="SUPFAM" id="SSF53756">
    <property type="entry name" value="UDP-Glycosyltransferase/glycogen phosphorylase"/>
    <property type="match status" value="1"/>
</dbReference>
<name>A0A8B6XCB4_9BURK</name>
<accession>A0A8B6XCB4</accession>
<dbReference type="Gene3D" id="3.40.50.2000">
    <property type="entry name" value="Glycogen Phosphorylase B"/>
    <property type="match status" value="2"/>
</dbReference>
<protein>
    <submittedName>
        <fullName evidence="4">Glycosyltransferase</fullName>
        <ecNumber evidence="4">2.4.-.-</ecNumber>
    </submittedName>
</protein>
<evidence type="ECO:0000259" key="2">
    <source>
        <dbReference type="Pfam" id="PF13439"/>
    </source>
</evidence>
<sequence length="402" mass="44489">MSLAAGLHVAVVHDWLVTFGGAERVLHEILLTFPQADLFAVVEDLPAAQRGLFPARIATSFIQRLPGARRHYWYYAPLMPLAIEQLDLGGYDLVISCSHAVARGVLVGPDQVHVSYVHSPMRFVWDLQADYLRNFGWTRGPKRWLASLLFHYLRGWDQRATPSVDLHLAASHFIARRIRQCWGVDATVLSPPIDIDRFRPDPAVARRDGHYLAGAIHNPFKRLDLLVRAFNRMPERRLTVFGAGPQGETLRRLAGPNIDFTGFLQPAEVHAEFLRAPAYLSAGTEDFGMAMVEAQACGTPVIAYARGGASEIVRPLDDPHGQPTGVLFDALTEDAVIEAVRRFETGRTRIRAADCRANAMRFAAAGFRARLAALVDDTLAAHRRERAASRADARPLAPEDGA</sequence>
<keyword evidence="3" id="KW-1185">Reference proteome</keyword>
<organism evidence="3 4">
    <name type="scientific">Derxia gummosa DSM 723</name>
    <dbReference type="NCBI Taxonomy" id="1121388"/>
    <lineage>
        <taxon>Bacteria</taxon>
        <taxon>Pseudomonadati</taxon>
        <taxon>Pseudomonadota</taxon>
        <taxon>Betaproteobacteria</taxon>
        <taxon>Burkholderiales</taxon>
        <taxon>Alcaligenaceae</taxon>
        <taxon>Derxia</taxon>
    </lineage>
</organism>
<feature type="domain" description="Glycosyltransferase subfamily 4-like N-terminal" evidence="2">
    <location>
        <begin position="19"/>
        <end position="197"/>
    </location>
</feature>
<reference evidence="4" key="1">
    <citation type="submission" date="2025-08" db="UniProtKB">
        <authorList>
            <consortium name="RefSeq"/>
        </authorList>
    </citation>
    <scope>IDENTIFICATION</scope>
</reference>
<dbReference type="Proteomes" id="UP000675920">
    <property type="component" value="Unplaced"/>
</dbReference>
<proteinExistence type="predicted"/>
<evidence type="ECO:0000313" key="3">
    <source>
        <dbReference type="Proteomes" id="UP000675920"/>
    </source>
</evidence>
<dbReference type="EC" id="2.4.-.-" evidence="4"/>
<feature type="domain" description="Glycosyl transferase family 1" evidence="1">
    <location>
        <begin position="221"/>
        <end position="359"/>
    </location>
</feature>
<dbReference type="Pfam" id="PF13439">
    <property type="entry name" value="Glyco_transf_4"/>
    <property type="match status" value="1"/>
</dbReference>
<dbReference type="Pfam" id="PF00534">
    <property type="entry name" value="Glycos_transf_1"/>
    <property type="match status" value="1"/>
</dbReference>
<dbReference type="InterPro" id="IPR028098">
    <property type="entry name" value="Glyco_trans_4-like_N"/>
</dbReference>
<evidence type="ECO:0000259" key="1">
    <source>
        <dbReference type="Pfam" id="PF00534"/>
    </source>
</evidence>
<dbReference type="InterPro" id="IPR050194">
    <property type="entry name" value="Glycosyltransferase_grp1"/>
</dbReference>
<dbReference type="PANTHER" id="PTHR45947:SF3">
    <property type="entry name" value="SULFOQUINOVOSYL TRANSFERASE SQD2"/>
    <property type="match status" value="1"/>
</dbReference>
<dbReference type="PANTHER" id="PTHR45947">
    <property type="entry name" value="SULFOQUINOVOSYL TRANSFERASE SQD2"/>
    <property type="match status" value="1"/>
</dbReference>